<evidence type="ECO:0000256" key="1">
    <source>
        <dbReference type="ARBA" id="ARBA00004408"/>
    </source>
</evidence>
<evidence type="ECO:0000256" key="12">
    <source>
        <dbReference type="ARBA" id="ARBA00022741"/>
    </source>
</evidence>
<keyword evidence="18 30" id="KW-0238">DNA-binding</keyword>
<evidence type="ECO:0000256" key="5">
    <source>
        <dbReference type="ARBA" id="ARBA00022490"/>
    </source>
</evidence>
<dbReference type="Gramene" id="ORUFI06G05830.1">
    <property type="protein sequence ID" value="ORUFI06G05830.1"/>
    <property type="gene ID" value="ORUFI06G05830"/>
</dbReference>
<evidence type="ECO:0000256" key="15">
    <source>
        <dbReference type="ARBA" id="ARBA00022840"/>
    </source>
</evidence>
<dbReference type="PROSITE" id="PS50016">
    <property type="entry name" value="ZF_PHD_2"/>
    <property type="match status" value="1"/>
</dbReference>
<dbReference type="GO" id="GO:0036261">
    <property type="term" value="P:7-methylguanosine cap hypermethylation"/>
    <property type="evidence" value="ECO:0007669"/>
    <property type="project" value="InterPro"/>
</dbReference>
<evidence type="ECO:0000256" key="11">
    <source>
        <dbReference type="ARBA" id="ARBA00022723"/>
    </source>
</evidence>
<comment type="function">
    <text evidence="30">Component of the origin recognition complex (ORC) that binds origins of replication. DNA-binding is ATP-dependent, however specific DNA sequences that define origins of replication have not been identified so far. ORC is required to assemble the pre-replication complex necessary to initiate DNA replication.</text>
</comment>
<feature type="compositionally biased region" description="Polar residues" evidence="31">
    <location>
        <begin position="1"/>
        <end position="15"/>
    </location>
</feature>
<dbReference type="Gene3D" id="1.10.8.60">
    <property type="match status" value="1"/>
</dbReference>
<dbReference type="InterPro" id="IPR003959">
    <property type="entry name" value="ATPase_AAA_core"/>
</dbReference>
<comment type="similarity">
    <text evidence="22">Belongs to the methyltransferase superfamily. Trimethylguanosine synthase family.</text>
</comment>
<keyword evidence="13 29" id="KW-0863">Zinc-finger</keyword>
<keyword evidence="35" id="KW-1185">Reference proteome</keyword>
<dbReference type="FunFam" id="2.30.30.490:FF:000020">
    <property type="entry name" value="Origin recognition complex subunit 1"/>
    <property type="match status" value="1"/>
</dbReference>
<evidence type="ECO:0000256" key="16">
    <source>
        <dbReference type="ARBA" id="ARBA00022842"/>
    </source>
</evidence>
<dbReference type="Pfam" id="PF00004">
    <property type="entry name" value="AAA"/>
    <property type="match status" value="1"/>
</dbReference>
<dbReference type="InterPro" id="IPR027417">
    <property type="entry name" value="P-loop_NTPase"/>
</dbReference>
<dbReference type="SMART" id="SM00439">
    <property type="entry name" value="BAH"/>
    <property type="match status" value="1"/>
</dbReference>
<evidence type="ECO:0000256" key="8">
    <source>
        <dbReference type="ARBA" id="ARBA00022679"/>
    </source>
</evidence>
<dbReference type="GO" id="GO:0003688">
    <property type="term" value="F:DNA replication origin binding"/>
    <property type="evidence" value="ECO:0007669"/>
    <property type="project" value="TreeGrafter"/>
</dbReference>
<comment type="subunit">
    <text evidence="28">May form homooligomers. Interacts with CREBBP/CBP, EED/WAIT1, EP300/P300, NCOA6/PRIP, PPARBP/PBP and SMN.</text>
</comment>
<dbReference type="CDD" id="cd02440">
    <property type="entry name" value="AdoMet_MTases"/>
    <property type="match status" value="1"/>
</dbReference>
<keyword evidence="17" id="KW-0805">Transcription regulation</keyword>
<dbReference type="PANTHER" id="PTHR10763">
    <property type="entry name" value="CELL DIVISION CONTROL PROTEIN 6-RELATED"/>
    <property type="match status" value="1"/>
</dbReference>
<feature type="region of interest" description="Disordered" evidence="31">
    <location>
        <begin position="337"/>
        <end position="382"/>
    </location>
</feature>
<evidence type="ECO:0000256" key="7">
    <source>
        <dbReference type="ARBA" id="ARBA00022603"/>
    </source>
</evidence>
<keyword evidence="15 30" id="KW-0067">ATP-binding</keyword>
<evidence type="ECO:0000256" key="2">
    <source>
        <dbReference type="ARBA" id="ARBA00004496"/>
    </source>
</evidence>
<dbReference type="GO" id="GO:0015030">
    <property type="term" value="C:Cajal body"/>
    <property type="evidence" value="ECO:0007669"/>
    <property type="project" value="UniProtKB-SubCell"/>
</dbReference>
<evidence type="ECO:0000256" key="19">
    <source>
        <dbReference type="ARBA" id="ARBA00023159"/>
    </source>
</evidence>
<evidence type="ECO:0000256" key="10">
    <source>
        <dbReference type="ARBA" id="ARBA00022705"/>
    </source>
</evidence>
<evidence type="ECO:0000256" key="28">
    <source>
        <dbReference type="ARBA" id="ARBA00064494"/>
    </source>
</evidence>
<dbReference type="GO" id="GO:0005664">
    <property type="term" value="C:nuclear origin of replication recognition complex"/>
    <property type="evidence" value="ECO:0007669"/>
    <property type="project" value="TreeGrafter"/>
</dbReference>
<evidence type="ECO:0000256" key="31">
    <source>
        <dbReference type="SAM" id="MobiDB-lite"/>
    </source>
</evidence>
<dbReference type="GO" id="GO:0005737">
    <property type="term" value="C:cytoplasm"/>
    <property type="evidence" value="ECO:0007669"/>
    <property type="project" value="UniProtKB-SubCell"/>
</dbReference>
<feature type="compositionally biased region" description="Low complexity" evidence="31">
    <location>
        <begin position="69"/>
        <end position="80"/>
    </location>
</feature>
<evidence type="ECO:0000256" key="17">
    <source>
        <dbReference type="ARBA" id="ARBA00023015"/>
    </source>
</evidence>
<evidence type="ECO:0000256" key="27">
    <source>
        <dbReference type="ARBA" id="ARBA00057179"/>
    </source>
</evidence>
<evidence type="ECO:0000256" key="20">
    <source>
        <dbReference type="ARBA" id="ARBA00023163"/>
    </source>
</evidence>
<comment type="catalytic activity">
    <reaction evidence="26">
        <text>a 5'-end (N(7)-methyl 5'-triphosphoguanosine)-ribonucleoside in snRNA + S-adenosyl-L-methionine = a 5'-end (N(2),N(7)-dimethyl 5'-triphosphoguanosine)-ribonucleoside in snRNA + S-adenosyl-L-homocysteine + H(+)</text>
        <dbReference type="Rhea" id="RHEA:78471"/>
        <dbReference type="Rhea" id="RHEA-COMP:19085"/>
        <dbReference type="Rhea" id="RHEA-COMP:19087"/>
        <dbReference type="ChEBI" id="CHEBI:15378"/>
        <dbReference type="ChEBI" id="CHEBI:57856"/>
        <dbReference type="ChEBI" id="CHEBI:59789"/>
        <dbReference type="ChEBI" id="CHEBI:156461"/>
        <dbReference type="ChEBI" id="CHEBI:172880"/>
    </reaction>
    <physiologicalReaction direction="left-to-right" evidence="26">
        <dbReference type="Rhea" id="RHEA:78472"/>
    </physiologicalReaction>
</comment>
<reference evidence="34" key="2">
    <citation type="submission" date="2015-06" db="UniProtKB">
        <authorList>
            <consortium name="EnsemblPlants"/>
        </authorList>
    </citation>
    <scope>IDENTIFICATION</scope>
</reference>
<keyword evidence="20" id="KW-0804">Transcription</keyword>
<dbReference type="InterPro" id="IPR013083">
    <property type="entry name" value="Znf_RING/FYVE/PHD"/>
</dbReference>
<evidence type="ECO:0000259" key="33">
    <source>
        <dbReference type="PROSITE" id="PS51038"/>
    </source>
</evidence>
<feature type="compositionally biased region" description="Acidic residues" evidence="31">
    <location>
        <begin position="358"/>
        <end position="371"/>
    </location>
</feature>
<dbReference type="PROSITE" id="PS01359">
    <property type="entry name" value="ZF_PHD_1"/>
    <property type="match status" value="1"/>
</dbReference>
<feature type="compositionally biased region" description="Basic residues" evidence="31">
    <location>
        <begin position="108"/>
        <end position="125"/>
    </location>
</feature>
<comment type="subcellular location">
    <subcellularLocation>
        <location evidence="2">Cytoplasm</location>
    </subcellularLocation>
    <subcellularLocation>
        <location evidence="1">Nucleus</location>
        <location evidence="1">Cajal body</location>
    </subcellularLocation>
    <subcellularLocation>
        <location evidence="3">Nucleus</location>
        <location evidence="3">Nucleolus</location>
    </subcellularLocation>
</comment>
<feature type="region of interest" description="Disordered" evidence="31">
    <location>
        <begin position="1"/>
        <end position="125"/>
    </location>
</feature>
<dbReference type="FunFam" id="3.30.40.10:FF:000532">
    <property type="entry name" value="Origin recognition complex subunit 1"/>
    <property type="match status" value="1"/>
</dbReference>
<dbReference type="Gene3D" id="3.40.50.300">
    <property type="entry name" value="P-loop containing nucleotide triphosphate hydrolases"/>
    <property type="match status" value="1"/>
</dbReference>
<evidence type="ECO:0000313" key="35">
    <source>
        <dbReference type="Proteomes" id="UP000008022"/>
    </source>
</evidence>
<feature type="compositionally biased region" description="Basic and acidic residues" evidence="31">
    <location>
        <begin position="937"/>
        <end position="946"/>
    </location>
</feature>
<dbReference type="Pfam" id="PF00628">
    <property type="entry name" value="PHD"/>
    <property type="match status" value="1"/>
</dbReference>
<comment type="catalytic activity">
    <reaction evidence="24">
        <text>a 5'-end (N(7)-methyl 5'-triphosphoguanosine)-ribonucleoside in snoRNA + S-adenosyl-L-methionine = a 5'-end (N(2),N(7)-dimethyl 5'-triphosphoguanosine)-ribonucleoside in snoRNA + S-adenosyl-L-homocysteine + H(+)</text>
        <dbReference type="Rhea" id="RHEA:78475"/>
        <dbReference type="Rhea" id="RHEA-COMP:19086"/>
        <dbReference type="Rhea" id="RHEA-COMP:19088"/>
        <dbReference type="ChEBI" id="CHEBI:15378"/>
        <dbReference type="ChEBI" id="CHEBI:57856"/>
        <dbReference type="ChEBI" id="CHEBI:59789"/>
        <dbReference type="ChEBI" id="CHEBI:156461"/>
        <dbReference type="ChEBI" id="CHEBI:172880"/>
    </reaction>
    <physiologicalReaction direction="left-to-right" evidence="24">
        <dbReference type="Rhea" id="RHEA:78476"/>
    </physiologicalReaction>
</comment>
<dbReference type="InterPro" id="IPR029063">
    <property type="entry name" value="SAM-dependent_MTases_sf"/>
</dbReference>
<evidence type="ECO:0000256" key="13">
    <source>
        <dbReference type="ARBA" id="ARBA00022771"/>
    </source>
</evidence>
<evidence type="ECO:0000256" key="23">
    <source>
        <dbReference type="ARBA" id="ARBA00047418"/>
    </source>
</evidence>
<dbReference type="eggNOG" id="KOG1514">
    <property type="taxonomic scope" value="Eukaryota"/>
</dbReference>
<dbReference type="FunFam" id="3.40.50.150:FF:000066">
    <property type="entry name" value="Trimethylguanosine synthase 1"/>
    <property type="match status" value="1"/>
</dbReference>
<evidence type="ECO:0000259" key="32">
    <source>
        <dbReference type="PROSITE" id="PS50016"/>
    </source>
</evidence>
<feature type="region of interest" description="Disordered" evidence="31">
    <location>
        <begin position="852"/>
        <end position="874"/>
    </location>
</feature>
<dbReference type="SUPFAM" id="SSF57903">
    <property type="entry name" value="FYVE/PHD zinc finger"/>
    <property type="match status" value="1"/>
</dbReference>
<name>A0A0E0PUF9_ORYRU</name>
<keyword evidence="12 30" id="KW-0547">Nucleotide-binding</keyword>
<evidence type="ECO:0000256" key="21">
    <source>
        <dbReference type="ARBA" id="ARBA00023242"/>
    </source>
</evidence>
<keyword evidence="16" id="KW-0460">Magnesium</keyword>
<dbReference type="InterPro" id="IPR019012">
    <property type="entry name" value="RNA_cap_Gua-N2-MeTrfase"/>
</dbReference>
<feature type="domain" description="PHD-type" evidence="32">
    <location>
        <begin position="158"/>
        <end position="207"/>
    </location>
</feature>
<evidence type="ECO:0000256" key="26">
    <source>
        <dbReference type="ARBA" id="ARBA00049075"/>
    </source>
</evidence>
<dbReference type="EnsemblPlants" id="ORUFI06G05830.1">
    <property type="protein sequence ID" value="ORUFI06G05830.1"/>
    <property type="gene ID" value="ORUFI06G05830"/>
</dbReference>
<dbReference type="Gene3D" id="2.30.30.490">
    <property type="match status" value="1"/>
</dbReference>
<evidence type="ECO:0000256" key="25">
    <source>
        <dbReference type="ARBA" id="ARBA00048763"/>
    </source>
</evidence>
<feature type="compositionally biased region" description="Basic residues" evidence="31">
    <location>
        <begin position="865"/>
        <end position="874"/>
    </location>
</feature>
<dbReference type="InterPro" id="IPR019787">
    <property type="entry name" value="Znf_PHD-finger"/>
</dbReference>
<feature type="compositionally biased region" description="Low complexity" evidence="31">
    <location>
        <begin position="51"/>
        <end position="62"/>
    </location>
</feature>
<evidence type="ECO:0000256" key="4">
    <source>
        <dbReference type="ARBA" id="ARBA00008398"/>
    </source>
</evidence>
<keyword evidence="8" id="KW-0808">Transferase</keyword>
<dbReference type="AlphaFoldDB" id="A0A0E0PUF9"/>
<comment type="catalytic activity">
    <reaction evidence="23">
        <text>a 5'-end (N(2),N(7)-dimethyl 5'-triphosphoguanosine)-ribonucleoside in snoRNA + S-adenosyl-L-methionine = a 5'-end (N(2),N(2),N(7)-trimethyl 5'-triphosphoguanosine)-ribonucleoside in snoRNA + S-adenosyl-L-homocysteine + H(+)</text>
        <dbReference type="Rhea" id="RHEA:78507"/>
        <dbReference type="Rhea" id="RHEA-COMP:19088"/>
        <dbReference type="Rhea" id="RHEA-COMP:19090"/>
        <dbReference type="ChEBI" id="CHEBI:15378"/>
        <dbReference type="ChEBI" id="CHEBI:57856"/>
        <dbReference type="ChEBI" id="CHEBI:59789"/>
        <dbReference type="ChEBI" id="CHEBI:167623"/>
        <dbReference type="ChEBI" id="CHEBI:172880"/>
    </reaction>
    <physiologicalReaction direction="left-to-right" evidence="23">
        <dbReference type="Rhea" id="RHEA:78508"/>
    </physiologicalReaction>
</comment>
<keyword evidence="6" id="KW-0597">Phosphoprotein</keyword>
<dbReference type="FunFam" id="3.40.50.300:FF:000199">
    <property type="entry name" value="Origin recognition complex subunit 1"/>
    <property type="match status" value="1"/>
</dbReference>
<keyword evidence="7" id="KW-0489">Methyltransferase</keyword>
<protein>
    <recommendedName>
        <fullName evidence="30">Origin recognition complex subunit 1</fullName>
    </recommendedName>
</protein>
<dbReference type="GO" id="GO:0033314">
    <property type="term" value="P:mitotic DNA replication checkpoint signaling"/>
    <property type="evidence" value="ECO:0007669"/>
    <property type="project" value="TreeGrafter"/>
</dbReference>
<evidence type="ECO:0000256" key="29">
    <source>
        <dbReference type="PROSITE-ProRule" id="PRU00146"/>
    </source>
</evidence>
<dbReference type="InterPro" id="IPR011011">
    <property type="entry name" value="Znf_FYVE_PHD"/>
</dbReference>
<dbReference type="CDD" id="cd04718">
    <property type="entry name" value="BAH_plant_2"/>
    <property type="match status" value="1"/>
</dbReference>
<dbReference type="GO" id="GO:0005524">
    <property type="term" value="F:ATP binding"/>
    <property type="evidence" value="ECO:0007669"/>
    <property type="project" value="UniProtKB-KW"/>
</dbReference>
<dbReference type="eggNOG" id="KOG2730">
    <property type="taxonomic scope" value="Eukaryota"/>
</dbReference>
<dbReference type="Pfam" id="PF01426">
    <property type="entry name" value="BAH"/>
    <property type="match status" value="1"/>
</dbReference>
<evidence type="ECO:0000256" key="22">
    <source>
        <dbReference type="ARBA" id="ARBA00025783"/>
    </source>
</evidence>
<dbReference type="InterPro" id="IPR043151">
    <property type="entry name" value="BAH_sf"/>
</dbReference>
<evidence type="ECO:0000256" key="14">
    <source>
        <dbReference type="ARBA" id="ARBA00022833"/>
    </source>
</evidence>
<dbReference type="GO" id="GO:0008270">
    <property type="term" value="F:zinc ion binding"/>
    <property type="evidence" value="ECO:0007669"/>
    <property type="project" value="UniProtKB-KW"/>
</dbReference>
<dbReference type="PANTHER" id="PTHR10763:SF23">
    <property type="entry name" value="ORIGIN RECOGNITION COMPLEX SUBUNIT 1"/>
    <property type="match status" value="1"/>
</dbReference>
<keyword evidence="10 30" id="KW-0235">DNA replication</keyword>
<dbReference type="GO" id="GO:0008168">
    <property type="term" value="F:methyltransferase activity"/>
    <property type="evidence" value="ECO:0007669"/>
    <property type="project" value="UniProtKB-KW"/>
</dbReference>
<dbReference type="SUPFAM" id="SSF53335">
    <property type="entry name" value="S-adenosyl-L-methionine-dependent methyltransferases"/>
    <property type="match status" value="1"/>
</dbReference>
<dbReference type="InterPro" id="IPR019786">
    <property type="entry name" value="Zinc_finger_PHD-type_CS"/>
</dbReference>
<comment type="subunit">
    <text evidence="30">Component of the origin recognition complex (ORC) composed of at least ORC1, ORC2, ORC3, ORC4, ORC5 and ORC6. ORC is regulated in a cell-cycle and development dependent manner. It is sequentially assembled at the exit from anaphase of mitosis and disassembled as cells enter S phase. Binds unmodified and methylated histone H3.</text>
</comment>
<dbReference type="GO" id="GO:0016887">
    <property type="term" value="F:ATP hydrolysis activity"/>
    <property type="evidence" value="ECO:0007669"/>
    <property type="project" value="InterPro"/>
</dbReference>
<feature type="domain" description="BAH" evidence="33">
    <location>
        <begin position="216"/>
        <end position="333"/>
    </location>
</feature>
<dbReference type="Proteomes" id="UP000008022">
    <property type="component" value="Unassembled WGS sequence"/>
</dbReference>
<feature type="compositionally biased region" description="Acidic residues" evidence="31">
    <location>
        <begin position="337"/>
        <end position="347"/>
    </location>
</feature>
<evidence type="ECO:0000256" key="18">
    <source>
        <dbReference type="ARBA" id="ARBA00023125"/>
    </source>
</evidence>
<keyword evidence="19" id="KW-0010">Activator</keyword>
<comment type="catalytic activity">
    <reaction evidence="25">
        <text>a 5'-end (N(2),N(7)-dimethyl 5'-triphosphoguanosine)-ribonucleoside in snRNA + S-adenosyl-L-methionine = a 5'-end (N(2),N(2),N(7)-trimethyl 5'-triphosphoguanosine)-ribonucleoside in snRNA + S-adenosyl-L-homocysteine + H(+)</text>
        <dbReference type="Rhea" id="RHEA:78479"/>
        <dbReference type="Rhea" id="RHEA-COMP:19087"/>
        <dbReference type="Rhea" id="RHEA-COMP:19089"/>
        <dbReference type="ChEBI" id="CHEBI:15378"/>
        <dbReference type="ChEBI" id="CHEBI:57856"/>
        <dbReference type="ChEBI" id="CHEBI:59789"/>
        <dbReference type="ChEBI" id="CHEBI:167623"/>
        <dbReference type="ChEBI" id="CHEBI:172880"/>
    </reaction>
    <physiologicalReaction direction="left-to-right" evidence="25">
        <dbReference type="Rhea" id="RHEA:78480"/>
    </physiologicalReaction>
</comment>
<reference evidence="35" key="1">
    <citation type="submission" date="2013-06" db="EMBL/GenBank/DDBJ databases">
        <authorList>
            <person name="Zhao Q."/>
        </authorList>
    </citation>
    <scope>NUCLEOTIDE SEQUENCE</scope>
    <source>
        <strain evidence="35">cv. W1943</strain>
    </source>
</reference>
<evidence type="ECO:0000256" key="6">
    <source>
        <dbReference type="ARBA" id="ARBA00022553"/>
    </source>
</evidence>
<sequence length="1164" mass="130470">MDLSATPSRSKSGLRSSPRKPVAAPAVAQMDLSTPSKPTPRRKPKAPPVAAPMSPVTPSSVRRSSRLLETPTKVTSETPVKPTPTPKRKRAAPSPSPKTPTQSEPKRQRQRQRQQPKKPKKRAYYRKVVYDGGEFAAGDDVYVKRRDGAESDAEDPEAEECRVCFRAGAAVMVECDVCLGGFHLRCVRPPLRRVPEGDWACPYCEAERAGKAIERPKPPEGKRIVRTAKEKLLSSDLWAARIESLWREPDGIFWAKVRWYIIPEETAAGRQPHNLRRELYRTNDLADIEMETILRHCYVMSPKEFKDASDQGDDVFYCEYEYDIHWHNFKRLADIDDEPETKEDPGDEPYNAGNDYVSDSDEDSEYDEEEEPTKCSSARTHQSHALAANLRKGRTYGLQKIGIRKIPEHVRCHQKTNLEKAKATLLLATLPKSLPCRDKEMEEISAFVKDAICNDQCLGRCLYIHGVPGTGKTMSVLAVMRRLRSELDSGNLRPYSFIEINGLKLASPENIYKVIYEQLSGHRVGWKKALHYLTEHFSGGTKIGKQANQPIILLIDELDLLLTRNQSVLYNILDWPTRPNSNLVVIGIANTMDLPEKLLPRISSRMGIQRLCFGPYNYRQLQEIITSRLKGIDAFEDQAIEFASRKVAAMSGDARRALEICRRAAEFADYRVKQSGHTSVNRGKNVVCMGDIEAAIQEVFQAPHIQVMKNCPKFGKIILVAMVHELYRSGLGEVMFDKLAATVLSWCHVNRELLPGYDTLLKICCKLGESKIILCEEGTKHKLQKLQLNYPRYSMVVQVPVKFTLAAVVLSQHFIHLLLELESNDRNYLPLISRSTCELILGPIAFLSPPASPLPMANASATPKTPRRRRRRRRRVTFLARTCHRLLRLLATHRLRRGGHGLNSISAGDDSPPSGQPPRGRDAEEAEATQAAAAAQRRHEERHGDDDAAATEEAEAAVAGKYWAQRRSLFSLYDRGVRMDAEGWYSATPEPIAAAQAARAPPGSLVLDAFAGVGGNSIQGCYVVAVEIDPRKVELAAHNARIYGVDDMIEFVVADFFHLAPSLKADLVFLSPPWGGPSYSQAQVYSLDMLKPRDGFTIFQAAQEISPNIIMFLPRNVDLSQVEQLSWLSSPPLDFVSEENYIEHRFKGITAYFGGLAQEVLKQG</sequence>
<dbReference type="GO" id="GO:0005730">
    <property type="term" value="C:nucleolus"/>
    <property type="evidence" value="ECO:0007669"/>
    <property type="project" value="UniProtKB-SubCell"/>
</dbReference>
<keyword evidence="9" id="KW-0949">S-adenosyl-L-methionine</keyword>
<comment type="function">
    <text evidence="27">Catalyzes the 2 serial methylation steps for the conversion of the 7-monomethylguanosine (m(7)G) caps of snRNAs and snoRNAs to a 2,2,7-trimethylguanosine (m(2,2,7)G) cap structure. The enzyme is specific for guanine, and N7 methylation must precede N2 methylation. Hypermethylation of the m7G cap of U snRNAs leads to their concentration in nuclear foci, their colocalization with coilin and the formation of canonical Cajal bodies (CBs). Plays a role in transcriptional regulation.</text>
</comment>
<dbReference type="InterPro" id="IPR001965">
    <property type="entry name" value="Znf_PHD"/>
</dbReference>
<dbReference type="Pfam" id="PF17872">
    <property type="entry name" value="AAA_lid_10"/>
    <property type="match status" value="1"/>
</dbReference>
<dbReference type="InterPro" id="IPR050311">
    <property type="entry name" value="ORC1/CDC6"/>
</dbReference>
<evidence type="ECO:0000313" key="34">
    <source>
        <dbReference type="EnsemblPlants" id="ORUFI06G05830.1"/>
    </source>
</evidence>
<keyword evidence="11" id="KW-0479">Metal-binding</keyword>
<evidence type="ECO:0000256" key="3">
    <source>
        <dbReference type="ARBA" id="ARBA00004604"/>
    </source>
</evidence>
<keyword evidence="14" id="KW-0862">Zinc</keyword>
<dbReference type="InterPro" id="IPR041083">
    <property type="entry name" value="AAA_lid_10"/>
</dbReference>
<feature type="region of interest" description="Disordered" evidence="31">
    <location>
        <begin position="900"/>
        <end position="952"/>
    </location>
</feature>
<organism evidence="34 35">
    <name type="scientific">Oryza rufipogon</name>
    <name type="common">Brownbeard rice</name>
    <name type="synonym">Asian wild rice</name>
    <dbReference type="NCBI Taxonomy" id="4529"/>
    <lineage>
        <taxon>Eukaryota</taxon>
        <taxon>Viridiplantae</taxon>
        <taxon>Streptophyta</taxon>
        <taxon>Embryophyta</taxon>
        <taxon>Tracheophyta</taxon>
        <taxon>Spermatophyta</taxon>
        <taxon>Magnoliopsida</taxon>
        <taxon>Liliopsida</taxon>
        <taxon>Poales</taxon>
        <taxon>Poaceae</taxon>
        <taxon>BOP clade</taxon>
        <taxon>Oryzoideae</taxon>
        <taxon>Oryzeae</taxon>
        <taxon>Oryzinae</taxon>
        <taxon>Oryza</taxon>
    </lineage>
</organism>
<evidence type="ECO:0000256" key="24">
    <source>
        <dbReference type="ARBA" id="ARBA00048740"/>
    </source>
</evidence>
<dbReference type="STRING" id="4529.A0A0E0PUF9"/>
<dbReference type="OMA" id="HRVLYNI"/>
<evidence type="ECO:0000256" key="9">
    <source>
        <dbReference type="ARBA" id="ARBA00022691"/>
    </source>
</evidence>
<evidence type="ECO:0000256" key="30">
    <source>
        <dbReference type="RuleBase" id="RU365058"/>
    </source>
</evidence>
<dbReference type="GO" id="GO:0003682">
    <property type="term" value="F:chromatin binding"/>
    <property type="evidence" value="ECO:0007669"/>
    <property type="project" value="InterPro"/>
</dbReference>
<dbReference type="InterPro" id="IPR003593">
    <property type="entry name" value="AAA+_ATPase"/>
</dbReference>
<dbReference type="FunFam" id="1.10.8.60:FF:000082">
    <property type="entry name" value="Origin recognition complex subunit 1"/>
    <property type="match status" value="1"/>
</dbReference>
<dbReference type="Gene3D" id="3.40.50.150">
    <property type="entry name" value="Vaccinia Virus protein VP39"/>
    <property type="match status" value="1"/>
</dbReference>
<dbReference type="SMART" id="SM00249">
    <property type="entry name" value="PHD"/>
    <property type="match status" value="1"/>
</dbReference>
<dbReference type="Pfam" id="PF09445">
    <property type="entry name" value="Methyltransf_15"/>
    <property type="match status" value="1"/>
</dbReference>
<accession>A0A0E0PUF9</accession>
<proteinExistence type="inferred from homology"/>
<dbReference type="GO" id="GO:0006270">
    <property type="term" value="P:DNA replication initiation"/>
    <property type="evidence" value="ECO:0007669"/>
    <property type="project" value="TreeGrafter"/>
</dbReference>
<keyword evidence="5" id="KW-0963">Cytoplasm</keyword>
<comment type="similarity">
    <text evidence="4 30">Belongs to the ORC1 family.</text>
</comment>
<keyword evidence="21 30" id="KW-0539">Nucleus</keyword>
<dbReference type="SUPFAM" id="SSF52540">
    <property type="entry name" value="P-loop containing nucleoside triphosphate hydrolases"/>
    <property type="match status" value="1"/>
</dbReference>
<dbReference type="PROSITE" id="PS51038">
    <property type="entry name" value="BAH"/>
    <property type="match status" value="1"/>
</dbReference>
<dbReference type="InterPro" id="IPR001025">
    <property type="entry name" value="BAH_dom"/>
</dbReference>
<dbReference type="SMART" id="SM00382">
    <property type="entry name" value="AAA"/>
    <property type="match status" value="1"/>
</dbReference>
<dbReference type="Gene3D" id="3.30.40.10">
    <property type="entry name" value="Zinc/RING finger domain, C3HC4 (zinc finger)"/>
    <property type="match status" value="1"/>
</dbReference>